<keyword evidence="2" id="KW-1185">Reference proteome</keyword>
<evidence type="ECO:0000313" key="2">
    <source>
        <dbReference type="Proteomes" id="UP001062846"/>
    </source>
</evidence>
<name>A0ACC0MSH2_RHOML</name>
<accession>A0ACC0MSH2</accession>
<evidence type="ECO:0000313" key="1">
    <source>
        <dbReference type="EMBL" id="KAI8543432.1"/>
    </source>
</evidence>
<dbReference type="Proteomes" id="UP001062846">
    <property type="component" value="Chromosome 8"/>
</dbReference>
<protein>
    <submittedName>
        <fullName evidence="1">Uncharacterized protein</fullName>
    </submittedName>
</protein>
<reference evidence="1" key="1">
    <citation type="submission" date="2022-02" db="EMBL/GenBank/DDBJ databases">
        <title>Plant Genome Project.</title>
        <authorList>
            <person name="Zhang R.-G."/>
        </authorList>
    </citation>
    <scope>NUCLEOTIDE SEQUENCE</scope>
    <source>
        <strain evidence="1">AT1</strain>
    </source>
</reference>
<gene>
    <name evidence="1" type="ORF">RHMOL_Rhmol08G0217400</name>
</gene>
<organism evidence="1 2">
    <name type="scientific">Rhododendron molle</name>
    <name type="common">Chinese azalea</name>
    <name type="synonym">Azalea mollis</name>
    <dbReference type="NCBI Taxonomy" id="49168"/>
    <lineage>
        <taxon>Eukaryota</taxon>
        <taxon>Viridiplantae</taxon>
        <taxon>Streptophyta</taxon>
        <taxon>Embryophyta</taxon>
        <taxon>Tracheophyta</taxon>
        <taxon>Spermatophyta</taxon>
        <taxon>Magnoliopsida</taxon>
        <taxon>eudicotyledons</taxon>
        <taxon>Gunneridae</taxon>
        <taxon>Pentapetalae</taxon>
        <taxon>asterids</taxon>
        <taxon>Ericales</taxon>
        <taxon>Ericaceae</taxon>
        <taxon>Ericoideae</taxon>
        <taxon>Rhodoreae</taxon>
        <taxon>Rhododendron</taxon>
    </lineage>
</organism>
<proteinExistence type="predicted"/>
<dbReference type="EMBL" id="CM046395">
    <property type="protein sequence ID" value="KAI8543432.1"/>
    <property type="molecule type" value="Genomic_DNA"/>
</dbReference>
<comment type="caution">
    <text evidence="1">The sequence shown here is derived from an EMBL/GenBank/DDBJ whole genome shotgun (WGS) entry which is preliminary data.</text>
</comment>
<sequence>MDLDDEGRLRNVFWADARSRAACKEFGDVVTFDTTYLVNRHDMPFAPFIGVNHHGQYENALSNKVESENQQDSKSWHTYIPLITEDELEKQLQSVYTNAKVKEFQKQFYGKLHCFCVKPATVGDIMSEHEINEWVNIGEGEEKRRIQVPFTVNFNAETNEACCNCRLFESSGMVCKHQLYVWHQRGIERVPDKYVLRRWCKNVKRVHTKVRICYDKSSTSIEVRRHDNMCNLFNEVADLAEESQEKYDMVMKRVRELKQELMEASVVCESNVVSLGDDIGTHKSSFSLGDGVIPPKQSTNILDPEGLRRKGRPPCKRKIGAVEKAVSKKRQTSKKPLSNEKSKEVEEIVVSHHIGTQESIVNVNGHPSYMGHSMWPNMMPHPIRPNMTQGGSIFPFSPTLCPTETSLNQFMPSFPSSQSLLNGQVWMGRQSTIAGSQGWGGGQSSSLEAQGQYWGGPQPSMLESQWQGCGGQQSYTQMMNAPDNVEE</sequence>